<evidence type="ECO:0000256" key="2">
    <source>
        <dbReference type="ARBA" id="ARBA00006459"/>
    </source>
</evidence>
<evidence type="ECO:0000256" key="8">
    <source>
        <dbReference type="PIRSR" id="PIRSR600175-1"/>
    </source>
</evidence>
<dbReference type="Pfam" id="PF00209">
    <property type="entry name" value="SNF"/>
    <property type="match status" value="1"/>
</dbReference>
<keyword evidence="11" id="KW-1185">Reference proteome</keyword>
<reference evidence="10 11" key="1">
    <citation type="journal article" date="2018" name="Gigascience">
        <title>Genomes of trombidid mites reveal novel predicted allergens and laterally-transferred genes associated with secondary metabolism.</title>
        <authorList>
            <person name="Dong X."/>
            <person name="Chaisiri K."/>
            <person name="Xia D."/>
            <person name="Armstrong S.D."/>
            <person name="Fang Y."/>
            <person name="Donnelly M.J."/>
            <person name="Kadowaki T."/>
            <person name="McGarry J.W."/>
            <person name="Darby A.C."/>
            <person name="Makepeace B.L."/>
        </authorList>
    </citation>
    <scope>NUCLEOTIDE SEQUENCE [LARGE SCALE GENOMIC DNA]</scope>
    <source>
        <strain evidence="10">UoL-WK</strain>
    </source>
</reference>
<evidence type="ECO:0000256" key="1">
    <source>
        <dbReference type="ARBA" id="ARBA00004141"/>
    </source>
</evidence>
<dbReference type="SUPFAM" id="SSF161070">
    <property type="entry name" value="SNF-like"/>
    <property type="match status" value="1"/>
</dbReference>
<evidence type="ECO:0000313" key="10">
    <source>
        <dbReference type="EMBL" id="RWS08590.1"/>
    </source>
</evidence>
<dbReference type="OrthoDB" id="6581954at2759"/>
<evidence type="ECO:0000313" key="11">
    <source>
        <dbReference type="Proteomes" id="UP000285301"/>
    </source>
</evidence>
<proteinExistence type="inferred from homology"/>
<feature type="binding site" evidence="8">
    <location>
        <position position="163"/>
    </location>
    <ligand>
        <name>Na(+)</name>
        <dbReference type="ChEBI" id="CHEBI:29101"/>
        <label>1</label>
    </ligand>
</feature>
<keyword evidence="5" id="KW-0769">Symport</keyword>
<evidence type="ECO:0000256" key="5">
    <source>
        <dbReference type="ARBA" id="ARBA00022847"/>
    </source>
</evidence>
<protein>
    <submittedName>
        <fullName evidence="10">Sodium-and chloride-dependent glycine transporter-like protein</fullName>
    </submittedName>
</protein>
<feature type="binding site" evidence="8">
    <location>
        <position position="62"/>
    </location>
    <ligand>
        <name>Na(+)</name>
        <dbReference type="ChEBI" id="CHEBI:29101"/>
        <label>1</label>
    </ligand>
</feature>
<feature type="transmembrane region" description="Helical" evidence="9">
    <location>
        <begin position="51"/>
        <end position="75"/>
    </location>
</feature>
<dbReference type="GO" id="GO:0005886">
    <property type="term" value="C:plasma membrane"/>
    <property type="evidence" value="ECO:0007669"/>
    <property type="project" value="TreeGrafter"/>
</dbReference>
<dbReference type="AlphaFoldDB" id="A0A3S3S0B9"/>
<comment type="subcellular location">
    <subcellularLocation>
        <location evidence="1">Membrane</location>
        <topology evidence="1">Multi-pass membrane protein</topology>
    </subcellularLocation>
</comment>
<dbReference type="PANTHER" id="PTHR11616">
    <property type="entry name" value="SODIUM/CHLORIDE DEPENDENT TRANSPORTER"/>
    <property type="match status" value="1"/>
</dbReference>
<dbReference type="GO" id="GO:0015293">
    <property type="term" value="F:symporter activity"/>
    <property type="evidence" value="ECO:0007669"/>
    <property type="project" value="UniProtKB-KW"/>
</dbReference>
<dbReference type="PRINTS" id="PR00176">
    <property type="entry name" value="NANEUSMPORT"/>
</dbReference>
<dbReference type="InterPro" id="IPR037272">
    <property type="entry name" value="SNS_sf"/>
</dbReference>
<sequence length="225" mass="24637">MYEWSLPQPGLTISLLIVTLMVTLALCRGVKSTGIKFYVKPDVNKLLDLNVWMDALISLFYSLGVGMGCMIVYGSYNRFHNKLLRDVVFVIFGDVCTSIFSGFVVFSMVGYVAGILQKPVHEVVANGRALAFTVILSGLSTLPGAAFWSVCFFIGLLTLGIDSQFAFVETVTSLPFATRTGIYLFDMYEMYAAGVPVMLVAILECVLIGYVYGIPDFSSSSKCLL</sequence>
<accession>A0A3S3S0B9</accession>
<keyword evidence="7 9" id="KW-0472">Membrane</keyword>
<dbReference type="PANTHER" id="PTHR11616:SF240">
    <property type="entry name" value="BLOATED TUBULES, ISOFORM B-RELATED"/>
    <property type="match status" value="1"/>
</dbReference>
<dbReference type="GO" id="GO:0035725">
    <property type="term" value="P:sodium ion transmembrane transport"/>
    <property type="evidence" value="ECO:0007669"/>
    <property type="project" value="TreeGrafter"/>
</dbReference>
<evidence type="ECO:0000256" key="9">
    <source>
        <dbReference type="SAM" id="Phobius"/>
    </source>
</evidence>
<evidence type="ECO:0000256" key="7">
    <source>
        <dbReference type="ARBA" id="ARBA00023136"/>
    </source>
</evidence>
<feature type="binding site" evidence="8">
    <location>
        <position position="159"/>
    </location>
    <ligand>
        <name>Na(+)</name>
        <dbReference type="ChEBI" id="CHEBI:29101"/>
        <label>1</label>
    </ligand>
</feature>
<evidence type="ECO:0000256" key="3">
    <source>
        <dbReference type="ARBA" id="ARBA00022448"/>
    </source>
</evidence>
<keyword evidence="8" id="KW-0479">Metal-binding</keyword>
<name>A0A3S3S0B9_9ACAR</name>
<dbReference type="GO" id="GO:0046872">
    <property type="term" value="F:metal ion binding"/>
    <property type="evidence" value="ECO:0007669"/>
    <property type="project" value="UniProtKB-KW"/>
</dbReference>
<evidence type="ECO:0000256" key="6">
    <source>
        <dbReference type="ARBA" id="ARBA00022989"/>
    </source>
</evidence>
<comment type="caution">
    <text evidence="10">The sequence shown here is derived from an EMBL/GenBank/DDBJ whole genome shotgun (WGS) entry which is preliminary data.</text>
</comment>
<gene>
    <name evidence="10" type="ORF">B4U79_13140</name>
</gene>
<feature type="transmembrane region" description="Helical" evidence="9">
    <location>
        <begin position="87"/>
        <end position="109"/>
    </location>
</feature>
<dbReference type="PROSITE" id="PS50267">
    <property type="entry name" value="NA_NEUROTRAN_SYMP_3"/>
    <property type="match status" value="1"/>
</dbReference>
<keyword evidence="8" id="KW-0915">Sodium</keyword>
<dbReference type="InterPro" id="IPR000175">
    <property type="entry name" value="Na/ntran_symport"/>
</dbReference>
<feature type="transmembrane region" description="Helical" evidence="9">
    <location>
        <begin position="129"/>
        <end position="159"/>
    </location>
</feature>
<dbReference type="GO" id="GO:0006865">
    <property type="term" value="P:amino acid transport"/>
    <property type="evidence" value="ECO:0007669"/>
    <property type="project" value="TreeGrafter"/>
</dbReference>
<feature type="transmembrane region" description="Helical" evidence="9">
    <location>
        <begin position="191"/>
        <end position="212"/>
    </location>
</feature>
<dbReference type="STRING" id="1965070.A0A3S3S0B9"/>
<evidence type="ECO:0000256" key="4">
    <source>
        <dbReference type="ARBA" id="ARBA00022692"/>
    </source>
</evidence>
<organism evidence="10 11">
    <name type="scientific">Dinothrombium tinctorium</name>
    <dbReference type="NCBI Taxonomy" id="1965070"/>
    <lineage>
        <taxon>Eukaryota</taxon>
        <taxon>Metazoa</taxon>
        <taxon>Ecdysozoa</taxon>
        <taxon>Arthropoda</taxon>
        <taxon>Chelicerata</taxon>
        <taxon>Arachnida</taxon>
        <taxon>Acari</taxon>
        <taxon>Acariformes</taxon>
        <taxon>Trombidiformes</taxon>
        <taxon>Prostigmata</taxon>
        <taxon>Anystina</taxon>
        <taxon>Parasitengona</taxon>
        <taxon>Trombidioidea</taxon>
        <taxon>Trombidiidae</taxon>
        <taxon>Dinothrombium</taxon>
    </lineage>
</organism>
<feature type="binding site" evidence="8">
    <location>
        <position position="162"/>
    </location>
    <ligand>
        <name>Na(+)</name>
        <dbReference type="ChEBI" id="CHEBI:29101"/>
        <label>1</label>
    </ligand>
</feature>
<keyword evidence="4 9" id="KW-0812">Transmembrane</keyword>
<dbReference type="EMBL" id="NCKU01002898">
    <property type="protein sequence ID" value="RWS08590.1"/>
    <property type="molecule type" value="Genomic_DNA"/>
</dbReference>
<keyword evidence="3" id="KW-0813">Transport</keyword>
<comment type="similarity">
    <text evidence="2">Belongs to the sodium:neurotransmitter symporter (SNF) (TC 2.A.22) family.</text>
</comment>
<keyword evidence="6 9" id="KW-1133">Transmembrane helix</keyword>
<dbReference type="Proteomes" id="UP000285301">
    <property type="component" value="Unassembled WGS sequence"/>
</dbReference>